<comment type="caution">
    <text evidence="3">The sequence shown here is derived from an EMBL/GenBank/DDBJ whole genome shotgun (WGS) entry which is preliminary data.</text>
</comment>
<dbReference type="Proteomes" id="UP001279410">
    <property type="component" value="Unassembled WGS sequence"/>
</dbReference>
<evidence type="ECO:0000313" key="4">
    <source>
        <dbReference type="Proteomes" id="UP001279410"/>
    </source>
</evidence>
<proteinExistence type="predicted"/>
<protein>
    <submittedName>
        <fullName evidence="3">Fanconi anemia core complex-associated protein 20</fullName>
    </submittedName>
</protein>
<name>A0AAD3QVU4_LATJO</name>
<organism evidence="3 4">
    <name type="scientific">Lates japonicus</name>
    <name type="common">Japanese lates</name>
    <dbReference type="NCBI Taxonomy" id="270547"/>
    <lineage>
        <taxon>Eukaryota</taxon>
        <taxon>Metazoa</taxon>
        <taxon>Chordata</taxon>
        <taxon>Craniata</taxon>
        <taxon>Vertebrata</taxon>
        <taxon>Euteleostomi</taxon>
        <taxon>Actinopterygii</taxon>
        <taxon>Neopterygii</taxon>
        <taxon>Teleostei</taxon>
        <taxon>Neoteleostei</taxon>
        <taxon>Acanthomorphata</taxon>
        <taxon>Carangaria</taxon>
        <taxon>Carangaria incertae sedis</taxon>
        <taxon>Centropomidae</taxon>
        <taxon>Lates</taxon>
    </lineage>
</organism>
<dbReference type="InterPro" id="IPR052689">
    <property type="entry name" value="FA_core_complex_assoc"/>
</dbReference>
<evidence type="ECO:0000256" key="1">
    <source>
        <dbReference type="SAM" id="MobiDB-lite"/>
    </source>
</evidence>
<dbReference type="EMBL" id="BRZM01000001">
    <property type="protein sequence ID" value="GLD45585.1"/>
    <property type="molecule type" value="Genomic_DNA"/>
</dbReference>
<dbReference type="Pfam" id="PF15750">
    <property type="entry name" value="UBZ_FAAP20"/>
    <property type="match status" value="1"/>
</dbReference>
<feature type="region of interest" description="Disordered" evidence="1">
    <location>
        <begin position="114"/>
        <end position="177"/>
    </location>
</feature>
<feature type="region of interest" description="Disordered" evidence="1">
    <location>
        <begin position="192"/>
        <end position="261"/>
    </location>
</feature>
<evidence type="ECO:0000313" key="3">
    <source>
        <dbReference type="EMBL" id="GLD45585.1"/>
    </source>
</evidence>
<feature type="domain" description="UBZ2-type" evidence="2">
    <location>
        <begin position="272"/>
        <end position="308"/>
    </location>
</feature>
<dbReference type="PANTHER" id="PTHR37862">
    <property type="entry name" value="FANCONI ANEMIA CORE COMPLEX-ASSOCIATED PROTEIN 20"/>
    <property type="match status" value="1"/>
</dbReference>
<dbReference type="GO" id="GO:0043130">
    <property type="term" value="F:ubiquitin binding"/>
    <property type="evidence" value="ECO:0007669"/>
    <property type="project" value="InterPro"/>
</dbReference>
<evidence type="ECO:0000259" key="2">
    <source>
        <dbReference type="PROSITE" id="PS51906"/>
    </source>
</evidence>
<reference evidence="3" key="1">
    <citation type="submission" date="2022-08" db="EMBL/GenBank/DDBJ databases">
        <title>Genome sequencing of akame (Lates japonicus).</title>
        <authorList>
            <person name="Hashiguchi Y."/>
            <person name="Takahashi H."/>
        </authorList>
    </citation>
    <scope>NUCLEOTIDE SEQUENCE</scope>
    <source>
        <strain evidence="3">Kochi</strain>
    </source>
</reference>
<keyword evidence="4" id="KW-1185">Reference proteome</keyword>
<dbReference type="PANTHER" id="PTHR37862:SF1">
    <property type="entry name" value="FANCONI ANEMIA CORE COMPLEX-ASSOCIATED PROTEIN 20"/>
    <property type="match status" value="1"/>
</dbReference>
<feature type="compositionally biased region" description="Basic and acidic residues" evidence="1">
    <location>
        <begin position="200"/>
        <end position="209"/>
    </location>
</feature>
<dbReference type="GO" id="GO:0043240">
    <property type="term" value="C:Fanconi anaemia nuclear complex"/>
    <property type="evidence" value="ECO:0007669"/>
    <property type="project" value="TreeGrafter"/>
</dbReference>
<feature type="compositionally biased region" description="Polar residues" evidence="1">
    <location>
        <begin position="127"/>
        <end position="147"/>
    </location>
</feature>
<gene>
    <name evidence="3" type="ORF">AKAME5_000007800</name>
</gene>
<accession>A0AAD3QVU4</accession>
<dbReference type="InterPro" id="IPR031490">
    <property type="entry name" value="UBZ2_FAAP20"/>
</dbReference>
<feature type="compositionally biased region" description="Basic and acidic residues" evidence="1">
    <location>
        <begin position="237"/>
        <end position="259"/>
    </location>
</feature>
<dbReference type="PROSITE" id="PS51906">
    <property type="entry name" value="ZF_UBZ2"/>
    <property type="match status" value="1"/>
</dbReference>
<dbReference type="AlphaFoldDB" id="A0AAD3QVU4"/>
<sequence length="308" mass="34472">MAENYPKSKLKRKKPAAQKLLPEISFRDTVKRAHLSLFSSDITAETDRSVVPAAAWWNREQLPDVESLWALTLKSALPYLEKQHWDLIPDLPHPTTARPALKLDEQRCCDLSEEVAPLPEPNPPSPVTLSPDSLRFSSSQQDLSAQTKPVPHTYDRQLHSHCRKSHDSETASPPALAKRQWPVLHNWEEAASSAGCSSVRGEEGTKGEEREEEAEPVNRQLLTNWRKVSHSQVSLQKEGENKEEEVKDKEEQEVQRSVRGDGGAAAGGEVLLQSCPMCLLVFPVGFTQMDSDGHLAQCLSEMNVDMTW</sequence>